<dbReference type="PROSITE" id="PS51794">
    <property type="entry name" value="DAC"/>
    <property type="match status" value="1"/>
</dbReference>
<keyword evidence="9 10" id="KW-0472">Membrane</keyword>
<dbReference type="FunFam" id="3.40.1700.10:FF:000002">
    <property type="entry name" value="Diadenylate cyclase"/>
    <property type="match status" value="1"/>
</dbReference>
<keyword evidence="7 10" id="KW-0067">ATP-binding</keyword>
<dbReference type="GO" id="GO:0005524">
    <property type="term" value="F:ATP binding"/>
    <property type="evidence" value="ECO:0007669"/>
    <property type="project" value="UniProtKB-UniRule"/>
</dbReference>
<evidence type="ECO:0000256" key="2">
    <source>
        <dbReference type="ARBA" id="ARBA00022475"/>
    </source>
</evidence>
<dbReference type="InterPro" id="IPR050338">
    <property type="entry name" value="DisA"/>
</dbReference>
<dbReference type="Gene3D" id="3.40.1700.10">
    <property type="entry name" value="DNA integrity scanning protein, DisA, N-terminal domain"/>
    <property type="match status" value="1"/>
</dbReference>
<organism evidence="12 13">
    <name type="scientific">Venenivibrio stagnispumantis</name>
    <dbReference type="NCBI Taxonomy" id="407998"/>
    <lineage>
        <taxon>Bacteria</taxon>
        <taxon>Pseudomonadati</taxon>
        <taxon>Aquificota</taxon>
        <taxon>Aquificia</taxon>
        <taxon>Aquificales</taxon>
        <taxon>Hydrogenothermaceae</taxon>
        <taxon>Venenivibrio</taxon>
    </lineage>
</organism>
<dbReference type="GO" id="GO:0106408">
    <property type="term" value="F:diadenylate cyclase activity"/>
    <property type="evidence" value="ECO:0007669"/>
    <property type="project" value="UniProtKB-EC"/>
</dbReference>
<comment type="function">
    <text evidence="10">Catalyzes the condensation of 2 ATP molecules into cyclic di-AMP (c-di-AMP), a second messenger used to regulate differing processes in different bacteria.</text>
</comment>
<comment type="catalytic activity">
    <reaction evidence="1 10">
        <text>2 ATP = 3',3'-c-di-AMP + 2 diphosphate</text>
        <dbReference type="Rhea" id="RHEA:35655"/>
        <dbReference type="ChEBI" id="CHEBI:30616"/>
        <dbReference type="ChEBI" id="CHEBI:33019"/>
        <dbReference type="ChEBI" id="CHEBI:71500"/>
        <dbReference type="EC" id="2.7.7.85"/>
    </reaction>
</comment>
<evidence type="ECO:0000313" key="13">
    <source>
        <dbReference type="Proteomes" id="UP001157947"/>
    </source>
</evidence>
<dbReference type="Pfam" id="PF02457">
    <property type="entry name" value="DAC"/>
    <property type="match status" value="1"/>
</dbReference>
<gene>
    <name evidence="10" type="primary">dacA</name>
    <name evidence="12" type="ORF">SAMN06264868_10182</name>
</gene>
<dbReference type="RefSeq" id="WP_265133535.1">
    <property type="nucleotide sequence ID" value="NZ_FXTX01000001.1"/>
</dbReference>
<evidence type="ECO:0000256" key="9">
    <source>
        <dbReference type="ARBA" id="ARBA00023136"/>
    </source>
</evidence>
<dbReference type="AlphaFoldDB" id="A0AA45WIE5"/>
<evidence type="ECO:0000256" key="10">
    <source>
        <dbReference type="HAMAP-Rule" id="MF_01499"/>
    </source>
</evidence>
<keyword evidence="3 10" id="KW-0808">Transferase</keyword>
<comment type="subunit">
    <text evidence="10">Probably a homodimer.</text>
</comment>
<keyword evidence="2 10" id="KW-1003">Cell membrane</keyword>
<dbReference type="PIRSF" id="PIRSF004793">
    <property type="entry name" value="UCP004793"/>
    <property type="match status" value="1"/>
</dbReference>
<evidence type="ECO:0000313" key="12">
    <source>
        <dbReference type="EMBL" id="SMP00374.1"/>
    </source>
</evidence>
<dbReference type="InterPro" id="IPR045585">
    <property type="entry name" value="CdaA_N"/>
</dbReference>
<dbReference type="Proteomes" id="UP001157947">
    <property type="component" value="Unassembled WGS sequence"/>
</dbReference>
<keyword evidence="5 10" id="KW-0548">Nucleotidyltransferase</keyword>
<feature type="domain" description="DAC" evidence="11">
    <location>
        <begin position="83"/>
        <end position="239"/>
    </location>
</feature>
<evidence type="ECO:0000256" key="6">
    <source>
        <dbReference type="ARBA" id="ARBA00022741"/>
    </source>
</evidence>
<proteinExistence type="inferred from homology"/>
<dbReference type="InterPro" id="IPR014046">
    <property type="entry name" value="C-di-AMP_synthase"/>
</dbReference>
<comment type="caution">
    <text evidence="12">The sequence shown here is derived from an EMBL/GenBank/DDBJ whole genome shotgun (WGS) entry which is preliminary data.</text>
</comment>
<dbReference type="InterPro" id="IPR036888">
    <property type="entry name" value="DNA_integrity_DisA_N_sf"/>
</dbReference>
<comment type="caution">
    <text evidence="10">Lacks conserved residue(s) required for the propagation of feature annotation.</text>
</comment>
<evidence type="ECO:0000259" key="11">
    <source>
        <dbReference type="PROSITE" id="PS51794"/>
    </source>
</evidence>
<feature type="transmembrane region" description="Helical" evidence="10">
    <location>
        <begin position="65"/>
        <end position="82"/>
    </location>
</feature>
<dbReference type="PANTHER" id="PTHR34185">
    <property type="entry name" value="DIADENYLATE CYCLASE"/>
    <property type="match status" value="1"/>
</dbReference>
<protein>
    <recommendedName>
        <fullName evidence="10">Diadenylate cyclase</fullName>
        <shortName evidence="10">DAC</shortName>
        <ecNumber evidence="10">2.7.7.85</ecNumber>
    </recommendedName>
    <alternativeName>
        <fullName evidence="10">Cyclic-di-AMP synthase</fullName>
        <shortName evidence="10">c-di-AMP synthase</shortName>
    </alternativeName>
</protein>
<dbReference type="HAMAP" id="MF_01499">
    <property type="entry name" value="DacA"/>
    <property type="match status" value="1"/>
</dbReference>
<keyword evidence="8 10" id="KW-1133">Transmembrane helix</keyword>
<feature type="transmembrane region" description="Helical" evidence="10">
    <location>
        <begin position="16"/>
        <end position="34"/>
    </location>
</feature>
<dbReference type="NCBIfam" id="TIGR00159">
    <property type="entry name" value="diadenylate cyclase CdaA"/>
    <property type="match status" value="1"/>
</dbReference>
<dbReference type="Pfam" id="PF19293">
    <property type="entry name" value="CdaA_N"/>
    <property type="match status" value="1"/>
</dbReference>
<evidence type="ECO:0000256" key="8">
    <source>
        <dbReference type="ARBA" id="ARBA00022989"/>
    </source>
</evidence>
<evidence type="ECO:0000256" key="3">
    <source>
        <dbReference type="ARBA" id="ARBA00022679"/>
    </source>
</evidence>
<evidence type="ECO:0000256" key="1">
    <source>
        <dbReference type="ARBA" id="ARBA00000877"/>
    </source>
</evidence>
<dbReference type="EMBL" id="FXTX01000001">
    <property type="protein sequence ID" value="SMP00374.1"/>
    <property type="molecule type" value="Genomic_DNA"/>
</dbReference>
<comment type="similarity">
    <text evidence="10">Belongs to the adenylate cyclase family. DacA/CdaA subfamily.</text>
</comment>
<dbReference type="InterPro" id="IPR003390">
    <property type="entry name" value="DNA_integrity_scan_DisA_N"/>
</dbReference>
<accession>A0AA45WIE5</accession>
<dbReference type="GO" id="GO:0004016">
    <property type="term" value="F:adenylate cyclase activity"/>
    <property type="evidence" value="ECO:0007669"/>
    <property type="project" value="UniProtKB-UniRule"/>
</dbReference>
<evidence type="ECO:0000256" key="7">
    <source>
        <dbReference type="ARBA" id="ARBA00022840"/>
    </source>
</evidence>
<sequence>MYDYINTILSIKLTDILDIIIVSILIYFAIKFAVGTRAWQIITGLSILLIIWIIAKVLELSTLEWIFDNILSIGMFLLIVIFQPELRRGLAKLGEKGIFAGITIPQKKIIDDIIRACSFMAERKIGALIVFERNVDLTHYIEGQVIIDAQPSLELIITIFTPQTPLHDGAVIIRNKRIAYARAFLPLTINPEIAEDVGTRHRAAAGITEETDAVAIIVSEERGEISIAVDGKLYKNLDILTVRKKLNKLLGVEKPSKFTILREKLKKEKDEIKEKINTD</sequence>
<dbReference type="InterPro" id="IPR034701">
    <property type="entry name" value="CdaA"/>
</dbReference>
<evidence type="ECO:0000256" key="5">
    <source>
        <dbReference type="ARBA" id="ARBA00022695"/>
    </source>
</evidence>
<name>A0AA45WIE5_9AQUI</name>
<evidence type="ECO:0000256" key="4">
    <source>
        <dbReference type="ARBA" id="ARBA00022692"/>
    </source>
</evidence>
<feature type="transmembrane region" description="Helical" evidence="10">
    <location>
        <begin position="41"/>
        <end position="59"/>
    </location>
</feature>
<keyword evidence="4 10" id="KW-0812">Transmembrane</keyword>
<keyword evidence="6 10" id="KW-0547">Nucleotide-binding</keyword>
<dbReference type="GO" id="GO:0006171">
    <property type="term" value="P:cAMP biosynthetic process"/>
    <property type="evidence" value="ECO:0007669"/>
    <property type="project" value="InterPro"/>
</dbReference>
<dbReference type="EC" id="2.7.7.85" evidence="10"/>
<keyword evidence="13" id="KW-1185">Reference proteome</keyword>
<dbReference type="SUPFAM" id="SSF143597">
    <property type="entry name" value="YojJ-like"/>
    <property type="match status" value="1"/>
</dbReference>
<dbReference type="PANTHER" id="PTHR34185:SF1">
    <property type="entry name" value="DIADENYLATE CYCLASE"/>
    <property type="match status" value="1"/>
</dbReference>
<reference evidence="12" key="1">
    <citation type="submission" date="2017-05" db="EMBL/GenBank/DDBJ databases">
        <authorList>
            <person name="Varghese N."/>
            <person name="Submissions S."/>
        </authorList>
    </citation>
    <scope>NUCLEOTIDE SEQUENCE</scope>
    <source>
        <strain evidence="12">DSM 18763</strain>
    </source>
</reference>